<evidence type="ECO:0000313" key="2">
    <source>
        <dbReference type="Proteomes" id="UP000499080"/>
    </source>
</evidence>
<comment type="caution">
    <text evidence="1">The sequence shown here is derived from an EMBL/GenBank/DDBJ whole genome shotgun (WGS) entry which is preliminary data.</text>
</comment>
<reference evidence="1 2" key="1">
    <citation type="journal article" date="2019" name="Sci. Rep.">
        <title>Orb-weaving spider Araneus ventricosus genome elucidates the spidroin gene catalogue.</title>
        <authorList>
            <person name="Kono N."/>
            <person name="Nakamura H."/>
            <person name="Ohtoshi R."/>
            <person name="Moran D.A.P."/>
            <person name="Shinohara A."/>
            <person name="Yoshida Y."/>
            <person name="Fujiwara M."/>
            <person name="Mori M."/>
            <person name="Tomita M."/>
            <person name="Arakawa K."/>
        </authorList>
    </citation>
    <scope>NUCLEOTIDE SEQUENCE [LARGE SCALE GENOMIC DNA]</scope>
</reference>
<gene>
    <name evidence="1" type="ORF">AVEN_3298_1</name>
</gene>
<accession>A0A4Y2SM72</accession>
<dbReference type="EMBL" id="BGPR01022680">
    <property type="protein sequence ID" value="GBN89217.1"/>
    <property type="molecule type" value="Genomic_DNA"/>
</dbReference>
<dbReference type="Proteomes" id="UP000499080">
    <property type="component" value="Unassembled WGS sequence"/>
</dbReference>
<name>A0A4Y2SM72_ARAVE</name>
<organism evidence="1 2">
    <name type="scientific">Araneus ventricosus</name>
    <name type="common">Orbweaver spider</name>
    <name type="synonym">Epeira ventricosa</name>
    <dbReference type="NCBI Taxonomy" id="182803"/>
    <lineage>
        <taxon>Eukaryota</taxon>
        <taxon>Metazoa</taxon>
        <taxon>Ecdysozoa</taxon>
        <taxon>Arthropoda</taxon>
        <taxon>Chelicerata</taxon>
        <taxon>Arachnida</taxon>
        <taxon>Araneae</taxon>
        <taxon>Araneomorphae</taxon>
        <taxon>Entelegynae</taxon>
        <taxon>Araneoidea</taxon>
        <taxon>Araneidae</taxon>
        <taxon>Araneus</taxon>
    </lineage>
</organism>
<proteinExistence type="predicted"/>
<protein>
    <submittedName>
        <fullName evidence="1">Uncharacterized protein</fullName>
    </submittedName>
</protein>
<sequence>MFLKGVERKLNKEVFIEYTWGLSQETALSNFRESLCLIRRDKCHGLAEYPIAEWFDILLIGRLFEIASSKCSSNVLSMDWKRHKFIFVSNGLFQPRLFYKDLLKNIVKQELLAVQPVYWTIPLNLGMAGN</sequence>
<evidence type="ECO:0000313" key="1">
    <source>
        <dbReference type="EMBL" id="GBN89217.1"/>
    </source>
</evidence>
<dbReference type="AlphaFoldDB" id="A0A4Y2SM72"/>
<keyword evidence="2" id="KW-1185">Reference proteome</keyword>